<organism evidence="3 4">
    <name type="scientific">Bombella pluederhausensis</name>
    <dbReference type="NCBI Taxonomy" id="2967336"/>
    <lineage>
        <taxon>Bacteria</taxon>
        <taxon>Pseudomonadati</taxon>
        <taxon>Pseudomonadota</taxon>
        <taxon>Alphaproteobacteria</taxon>
        <taxon>Acetobacterales</taxon>
        <taxon>Acetobacteraceae</taxon>
        <taxon>Bombella</taxon>
    </lineage>
</organism>
<evidence type="ECO:0000313" key="4">
    <source>
        <dbReference type="Proteomes" id="UP001165576"/>
    </source>
</evidence>
<sequence>MIRLLIIVLFLAFTAIFAMSNLDDTTIWLASFGFSIKMGKLIALLAVPALVLGLLMGWFGEFRQRRRARKAESQLRSAQKQLIELHQRLDQIKAPASSTPSSETAQTAQQK</sequence>
<accession>A0ABT3WEV0</accession>
<evidence type="ECO:0000313" key="3">
    <source>
        <dbReference type="EMBL" id="MCX5617645.1"/>
    </source>
</evidence>
<protein>
    <submittedName>
        <fullName evidence="3">LapA family protein</fullName>
    </submittedName>
</protein>
<dbReference type="RefSeq" id="WP_266116121.1">
    <property type="nucleotide sequence ID" value="NZ_JANIDY010000001.1"/>
</dbReference>
<proteinExistence type="predicted"/>
<gene>
    <name evidence="3" type="ORF">NQF86_03025</name>
</gene>
<evidence type="ECO:0000256" key="2">
    <source>
        <dbReference type="SAM" id="Phobius"/>
    </source>
</evidence>
<feature type="compositionally biased region" description="Low complexity" evidence="1">
    <location>
        <begin position="94"/>
        <end position="111"/>
    </location>
</feature>
<comment type="caution">
    <text evidence="3">The sequence shown here is derived from an EMBL/GenBank/DDBJ whole genome shotgun (WGS) entry which is preliminary data.</text>
</comment>
<evidence type="ECO:0000256" key="1">
    <source>
        <dbReference type="SAM" id="MobiDB-lite"/>
    </source>
</evidence>
<keyword evidence="2" id="KW-0472">Membrane</keyword>
<keyword evidence="2" id="KW-0812">Transmembrane</keyword>
<reference evidence="3" key="1">
    <citation type="submission" date="2022-07" db="EMBL/GenBank/DDBJ databases">
        <title>Bombella genomes.</title>
        <authorList>
            <person name="Harer L."/>
            <person name="Styblova S."/>
            <person name="Ehrmann M."/>
        </authorList>
    </citation>
    <scope>NUCLEOTIDE SEQUENCE</scope>
    <source>
        <strain evidence="3">TMW 2.2543</strain>
    </source>
</reference>
<feature type="region of interest" description="Disordered" evidence="1">
    <location>
        <begin position="92"/>
        <end position="111"/>
    </location>
</feature>
<name>A0ABT3WEV0_9PROT</name>
<feature type="transmembrane region" description="Helical" evidence="2">
    <location>
        <begin position="38"/>
        <end position="60"/>
    </location>
</feature>
<keyword evidence="2" id="KW-1133">Transmembrane helix</keyword>
<dbReference type="Proteomes" id="UP001165576">
    <property type="component" value="Unassembled WGS sequence"/>
</dbReference>
<keyword evidence="4" id="KW-1185">Reference proteome</keyword>
<dbReference type="EMBL" id="JANIDY010000001">
    <property type="protein sequence ID" value="MCX5617645.1"/>
    <property type="molecule type" value="Genomic_DNA"/>
</dbReference>